<sequence>MQQQVIDPAELDIPQLEQFKGGLQAELQSIQGAIEEMSKANESLMMAQLSCDQVKDTILEKDLEIMVPMTDLLFVRGKIIPDATVMVDLGADCMIEMSPEKATEHFARRGESLKTHLGNVGETMSVKEIQFIRISKELEERMAQLKLQNKMNFLE</sequence>
<evidence type="ECO:0000313" key="2">
    <source>
        <dbReference type="EMBL" id="CBY08649.1"/>
    </source>
</evidence>
<dbReference type="InterPro" id="IPR011599">
    <property type="entry name" value="PFD_alpha_archaea"/>
</dbReference>
<dbReference type="PANTHER" id="PTHR12674">
    <property type="entry name" value="PREFOLDIN SUBUNIT 5"/>
    <property type="match status" value="1"/>
</dbReference>
<dbReference type="SUPFAM" id="SSF46579">
    <property type="entry name" value="Prefoldin"/>
    <property type="match status" value="1"/>
</dbReference>
<dbReference type="GO" id="GO:1990113">
    <property type="term" value="P:RNA polymerase I assembly"/>
    <property type="evidence" value="ECO:0007669"/>
    <property type="project" value="TreeGrafter"/>
</dbReference>
<dbReference type="AlphaFoldDB" id="E4XAC1"/>
<dbReference type="InParanoid" id="E4XAC1"/>
<dbReference type="InterPro" id="IPR004127">
    <property type="entry name" value="Prefoldin_subunit_alpha"/>
</dbReference>
<dbReference type="GO" id="GO:0051082">
    <property type="term" value="F:unfolded protein binding"/>
    <property type="evidence" value="ECO:0007669"/>
    <property type="project" value="InterPro"/>
</dbReference>
<protein>
    <recommendedName>
        <fullName evidence="4">Prefoldin subunit alpha</fullName>
    </recommendedName>
</protein>
<proteinExistence type="inferred from homology"/>
<dbReference type="Pfam" id="PF02996">
    <property type="entry name" value="Prefoldin"/>
    <property type="match status" value="1"/>
</dbReference>
<dbReference type="GO" id="GO:0005737">
    <property type="term" value="C:cytoplasm"/>
    <property type="evidence" value="ECO:0007669"/>
    <property type="project" value="TreeGrafter"/>
</dbReference>
<gene>
    <name evidence="2" type="ORF">GSOID_T00005232001</name>
</gene>
<dbReference type="GO" id="GO:1990115">
    <property type="term" value="P:RNA polymerase III assembly"/>
    <property type="evidence" value="ECO:0007669"/>
    <property type="project" value="TreeGrafter"/>
</dbReference>
<name>E4XAC1_OIKDI</name>
<dbReference type="InterPro" id="IPR009053">
    <property type="entry name" value="Prefoldin"/>
</dbReference>
<keyword evidence="3" id="KW-1185">Reference proteome</keyword>
<dbReference type="GO" id="GO:0016272">
    <property type="term" value="C:prefoldin complex"/>
    <property type="evidence" value="ECO:0007669"/>
    <property type="project" value="InterPro"/>
</dbReference>
<reference evidence="2" key="1">
    <citation type="journal article" date="2010" name="Science">
        <title>Plasticity of animal genome architecture unmasked by rapid evolution of a pelagic tunicate.</title>
        <authorList>
            <person name="Denoeud F."/>
            <person name="Henriet S."/>
            <person name="Mungpakdee S."/>
            <person name="Aury J.M."/>
            <person name="Da Silva C."/>
            <person name="Brinkmann H."/>
            <person name="Mikhaleva J."/>
            <person name="Olsen L.C."/>
            <person name="Jubin C."/>
            <person name="Canestro C."/>
            <person name="Bouquet J.M."/>
            <person name="Danks G."/>
            <person name="Poulain J."/>
            <person name="Campsteijn C."/>
            <person name="Adamski M."/>
            <person name="Cross I."/>
            <person name="Yadetie F."/>
            <person name="Muffato M."/>
            <person name="Louis A."/>
            <person name="Butcher S."/>
            <person name="Tsagkogeorga G."/>
            <person name="Konrad A."/>
            <person name="Singh S."/>
            <person name="Jensen M.F."/>
            <person name="Cong E.H."/>
            <person name="Eikeseth-Otteraa H."/>
            <person name="Noel B."/>
            <person name="Anthouard V."/>
            <person name="Porcel B.M."/>
            <person name="Kachouri-Lafond R."/>
            <person name="Nishino A."/>
            <person name="Ugolini M."/>
            <person name="Chourrout P."/>
            <person name="Nishida H."/>
            <person name="Aasland R."/>
            <person name="Huzurbazar S."/>
            <person name="Westhof E."/>
            <person name="Delsuc F."/>
            <person name="Lehrach H."/>
            <person name="Reinhardt R."/>
            <person name="Weissenbach J."/>
            <person name="Roy S.W."/>
            <person name="Artiguenave F."/>
            <person name="Postlethwait J.H."/>
            <person name="Manak J.R."/>
            <person name="Thompson E.M."/>
            <person name="Jaillon O."/>
            <person name="Du Pasquier L."/>
            <person name="Boudinot P."/>
            <person name="Liberles D.A."/>
            <person name="Volff J.N."/>
            <person name="Philippe H."/>
            <person name="Lenhard B."/>
            <person name="Roest Crollius H."/>
            <person name="Wincker P."/>
            <person name="Chourrout D."/>
        </authorList>
    </citation>
    <scope>NUCLEOTIDE SEQUENCE [LARGE SCALE GENOMIC DNA]</scope>
</reference>
<dbReference type="GO" id="GO:0006457">
    <property type="term" value="P:protein folding"/>
    <property type="evidence" value="ECO:0007669"/>
    <property type="project" value="InterPro"/>
</dbReference>
<comment type="similarity">
    <text evidence="1">Belongs to the prefoldin subunit alpha family.</text>
</comment>
<evidence type="ECO:0000313" key="3">
    <source>
        <dbReference type="Proteomes" id="UP000001307"/>
    </source>
</evidence>
<dbReference type="GO" id="GO:1990114">
    <property type="term" value="P:RNA polymerase II core complex assembly"/>
    <property type="evidence" value="ECO:0007669"/>
    <property type="project" value="TreeGrafter"/>
</dbReference>
<dbReference type="PANTHER" id="PTHR12674:SF2">
    <property type="entry name" value="PREFOLDIN SUBUNIT 5"/>
    <property type="match status" value="1"/>
</dbReference>
<organism evidence="2">
    <name type="scientific">Oikopleura dioica</name>
    <name type="common">Tunicate</name>
    <dbReference type="NCBI Taxonomy" id="34765"/>
    <lineage>
        <taxon>Eukaryota</taxon>
        <taxon>Metazoa</taxon>
        <taxon>Chordata</taxon>
        <taxon>Tunicata</taxon>
        <taxon>Appendicularia</taxon>
        <taxon>Copelata</taxon>
        <taxon>Oikopleuridae</taxon>
        <taxon>Oikopleura</taxon>
    </lineage>
</organism>
<evidence type="ECO:0008006" key="4">
    <source>
        <dbReference type="Google" id="ProtNLM"/>
    </source>
</evidence>
<dbReference type="Gene3D" id="1.10.287.370">
    <property type="match status" value="1"/>
</dbReference>
<evidence type="ECO:0000256" key="1">
    <source>
        <dbReference type="ARBA" id="ARBA00010048"/>
    </source>
</evidence>
<dbReference type="EMBL" id="FN653032">
    <property type="protein sequence ID" value="CBY08649.1"/>
    <property type="molecule type" value="Genomic_DNA"/>
</dbReference>
<accession>E4XAC1</accession>
<dbReference type="OrthoDB" id="10267474at2759"/>
<dbReference type="Proteomes" id="UP000001307">
    <property type="component" value="Unassembled WGS sequence"/>
</dbReference>